<comment type="caution">
    <text evidence="1">The sequence shown here is derived from an EMBL/GenBank/DDBJ whole genome shotgun (WGS) entry which is preliminary data.</text>
</comment>
<gene>
    <name evidence="1" type="ORF">QQS35_16170</name>
</gene>
<reference evidence="1 2" key="1">
    <citation type="submission" date="2023-06" db="EMBL/GenBank/DDBJ databases">
        <title>Aquibacillus rhizosphaerae LR5S19.</title>
        <authorList>
            <person name="Sun J.-Q."/>
        </authorList>
    </citation>
    <scope>NUCLEOTIDE SEQUENCE [LARGE SCALE GENOMIC DNA]</scope>
    <source>
        <strain evidence="1 2">LR5S19</strain>
    </source>
</reference>
<evidence type="ECO:0000313" key="1">
    <source>
        <dbReference type="EMBL" id="MDL4841974.1"/>
    </source>
</evidence>
<protein>
    <submittedName>
        <fullName evidence="1">Uncharacterized protein</fullName>
    </submittedName>
</protein>
<dbReference type="RefSeq" id="WP_285933263.1">
    <property type="nucleotide sequence ID" value="NZ_JASTZU010000051.1"/>
</dbReference>
<organism evidence="1 2">
    <name type="scientific">Aquibacillus rhizosphaerae</name>
    <dbReference type="NCBI Taxonomy" id="3051431"/>
    <lineage>
        <taxon>Bacteria</taxon>
        <taxon>Bacillati</taxon>
        <taxon>Bacillota</taxon>
        <taxon>Bacilli</taxon>
        <taxon>Bacillales</taxon>
        <taxon>Bacillaceae</taxon>
        <taxon>Aquibacillus</taxon>
    </lineage>
</organism>
<accession>A0ABT7L7X9</accession>
<proteinExistence type="predicted"/>
<dbReference type="Proteomes" id="UP001235343">
    <property type="component" value="Unassembled WGS sequence"/>
</dbReference>
<name>A0ABT7L7X9_9BACI</name>
<dbReference type="EMBL" id="JASTZU010000051">
    <property type="protein sequence ID" value="MDL4841974.1"/>
    <property type="molecule type" value="Genomic_DNA"/>
</dbReference>
<sequence length="66" mass="7466">MSIQDKVADYGGEVKYIMVKKIVFITPINKLMTVLFTSAHSMENELKAELVIPVNRLEVSNGRELI</sequence>
<evidence type="ECO:0000313" key="2">
    <source>
        <dbReference type="Proteomes" id="UP001235343"/>
    </source>
</evidence>
<keyword evidence="2" id="KW-1185">Reference proteome</keyword>